<keyword evidence="3" id="KW-0813">Transport</keyword>
<dbReference type="Pfam" id="PF03611">
    <property type="entry name" value="EIIC-GAT"/>
    <property type="match status" value="1"/>
</dbReference>
<feature type="transmembrane region" description="Helical" evidence="14">
    <location>
        <begin position="12"/>
        <end position="30"/>
    </location>
</feature>
<dbReference type="EMBL" id="JAROAS010000052">
    <property type="protein sequence ID" value="MED4130121.1"/>
    <property type="molecule type" value="Genomic_DNA"/>
</dbReference>
<dbReference type="Proteomes" id="UP001341820">
    <property type="component" value="Unassembled WGS sequence"/>
</dbReference>
<accession>A0ABU6NPJ7</accession>
<keyword evidence="4" id="KW-1003">Cell membrane</keyword>
<evidence type="ECO:0000256" key="14">
    <source>
        <dbReference type="SAM" id="Phobius"/>
    </source>
</evidence>
<sequence>MQTVMDFLIEVIREPAIFLGLIALTGLLLLRKDFSSVVSGTAKTVIGVVILTQGTNILMNSIAPLTEGFNVMYNIDNPEVAPALGADTILSQYGTQIGLAMLIAFLINLVVARFTPIKHVFLTGHMLFWFPFIFVAVGIENDLSNTQLVLFASILTALYIIIAPALLRPFVRKVTQSDDFIIGHPTTILSLIAGMVGKLFGTKGKSSEDIKFPSSTEFLREISITSSIVMFFVYIVVSMIIGFDTASTAFGVEQNLIIYSVMQGILFGAGLTVLLLGVRMMLAEIIPAFQGISQKWIPNAVPALDAPILFPYAPNAVLIGFVVSMITSVATIFITGSMGVFSFVIVPLTITCFFEIGTAAIIANGQGGLRGAIAGSAVAGVVMILLVGLSVPILSGTAADWIVIFGGNDFSLWSFLGDLIARLFPGG</sequence>
<dbReference type="PANTHER" id="PTHR33843">
    <property type="entry name" value="ASCORBATE-SPECIFIC PTS SYSTEM EIIC COMPONENT"/>
    <property type="match status" value="1"/>
</dbReference>
<evidence type="ECO:0000256" key="6">
    <source>
        <dbReference type="ARBA" id="ARBA00022683"/>
    </source>
</evidence>
<evidence type="ECO:0000256" key="11">
    <source>
        <dbReference type="ARBA" id="ARBA00038218"/>
    </source>
</evidence>
<feature type="transmembrane region" description="Helical" evidence="14">
    <location>
        <begin position="120"/>
        <end position="139"/>
    </location>
</feature>
<evidence type="ECO:0000256" key="12">
    <source>
        <dbReference type="ARBA" id="ARBA00039702"/>
    </source>
</evidence>
<keyword evidence="16" id="KW-1185">Reference proteome</keyword>
<evidence type="ECO:0000256" key="10">
    <source>
        <dbReference type="ARBA" id="ARBA00037387"/>
    </source>
</evidence>
<dbReference type="NCBIfam" id="NF006920">
    <property type="entry name" value="PRK09410.1-2"/>
    <property type="match status" value="1"/>
</dbReference>
<feature type="transmembrane region" description="Helical" evidence="14">
    <location>
        <begin position="97"/>
        <end position="114"/>
    </location>
</feature>
<feature type="transmembrane region" description="Helical" evidence="14">
    <location>
        <begin position="148"/>
        <end position="168"/>
    </location>
</feature>
<evidence type="ECO:0000313" key="15">
    <source>
        <dbReference type="EMBL" id="MED4130121.1"/>
    </source>
</evidence>
<feature type="transmembrane region" description="Helical" evidence="14">
    <location>
        <begin position="222"/>
        <end position="244"/>
    </location>
</feature>
<gene>
    <name evidence="15" type="ORF">P5F74_18565</name>
</gene>
<evidence type="ECO:0000256" key="9">
    <source>
        <dbReference type="ARBA" id="ARBA00023136"/>
    </source>
</evidence>
<name>A0ABU6NPJ7_9BACI</name>
<feature type="transmembrane region" description="Helical" evidence="14">
    <location>
        <begin position="316"/>
        <end position="334"/>
    </location>
</feature>
<comment type="function">
    <text evidence="10">The phosphoenolpyruvate-dependent sugar phosphotransferase system (sugar PTS), a major carbohydrate active transport system, catalyzes the phosphorylation of incoming sugar substrates concomitantly with their translocation across the cell membrane. The enzyme II UlaABC PTS system is involved in ascorbate transport.</text>
</comment>
<keyword evidence="9 14" id="KW-0472">Membrane</keyword>
<evidence type="ECO:0000256" key="5">
    <source>
        <dbReference type="ARBA" id="ARBA00022597"/>
    </source>
</evidence>
<protein>
    <recommendedName>
        <fullName evidence="12">Ascorbate-specific PTS system EIIC component</fullName>
    </recommendedName>
    <alternativeName>
        <fullName evidence="13">Ascorbate-specific permease IIC component UlaA</fullName>
    </alternativeName>
</protein>
<evidence type="ECO:0000256" key="4">
    <source>
        <dbReference type="ARBA" id="ARBA00022475"/>
    </source>
</evidence>
<evidence type="ECO:0000256" key="7">
    <source>
        <dbReference type="ARBA" id="ARBA00022692"/>
    </source>
</evidence>
<evidence type="ECO:0000256" key="8">
    <source>
        <dbReference type="ARBA" id="ARBA00022989"/>
    </source>
</evidence>
<feature type="transmembrane region" description="Helical" evidence="14">
    <location>
        <begin position="180"/>
        <end position="201"/>
    </location>
</feature>
<comment type="subcellular location">
    <subcellularLocation>
        <location evidence="1">Cell membrane</location>
        <topology evidence="1">Multi-pass membrane protein</topology>
    </subcellularLocation>
</comment>
<keyword evidence="5" id="KW-0762">Sugar transport</keyword>
<evidence type="ECO:0000313" key="16">
    <source>
        <dbReference type="Proteomes" id="UP001341820"/>
    </source>
</evidence>
<feature type="transmembrane region" description="Helical" evidence="14">
    <location>
        <begin position="401"/>
        <end position="421"/>
    </location>
</feature>
<dbReference type="InterPro" id="IPR004703">
    <property type="entry name" value="PTS_sugar-sp_permease"/>
</dbReference>
<keyword evidence="7 14" id="KW-0812">Transmembrane</keyword>
<keyword evidence="6" id="KW-0598">Phosphotransferase system</keyword>
<evidence type="ECO:0000256" key="13">
    <source>
        <dbReference type="ARBA" id="ARBA00042859"/>
    </source>
</evidence>
<comment type="similarity">
    <text evidence="11">Belongs to the UlaA family.</text>
</comment>
<feature type="transmembrane region" description="Helical" evidence="14">
    <location>
        <begin position="256"/>
        <end position="278"/>
    </location>
</feature>
<dbReference type="PANTHER" id="PTHR33843:SF4">
    <property type="entry name" value="ASCORBATE-SPECIFIC PTS SYSTEM EIIC COMPONENT"/>
    <property type="match status" value="1"/>
</dbReference>
<evidence type="ECO:0000256" key="3">
    <source>
        <dbReference type="ARBA" id="ARBA00022448"/>
    </source>
</evidence>
<keyword evidence="8 14" id="KW-1133">Transmembrane helix</keyword>
<proteinExistence type="inferred from homology"/>
<comment type="caution">
    <text evidence="15">The sequence shown here is derived from an EMBL/GenBank/DDBJ whole genome shotgun (WGS) entry which is preliminary data.</text>
</comment>
<feature type="transmembrane region" description="Helical" evidence="14">
    <location>
        <begin position="374"/>
        <end position="395"/>
    </location>
</feature>
<dbReference type="InterPro" id="IPR051562">
    <property type="entry name" value="Ascorbate-PTS_EIIC"/>
</dbReference>
<organism evidence="15 16">
    <name type="scientific">Shouchella miscanthi</name>
    <dbReference type="NCBI Taxonomy" id="2598861"/>
    <lineage>
        <taxon>Bacteria</taxon>
        <taxon>Bacillati</taxon>
        <taxon>Bacillota</taxon>
        <taxon>Bacilli</taxon>
        <taxon>Bacillales</taxon>
        <taxon>Bacillaceae</taxon>
        <taxon>Shouchella</taxon>
    </lineage>
</organism>
<dbReference type="RefSeq" id="WP_060704991.1">
    <property type="nucleotide sequence ID" value="NZ_CP042163.1"/>
</dbReference>
<feature type="transmembrane region" description="Helical" evidence="14">
    <location>
        <begin position="340"/>
        <end position="362"/>
    </location>
</feature>
<comment type="subunit">
    <text evidence="2">Homodimer.</text>
</comment>
<evidence type="ECO:0000256" key="1">
    <source>
        <dbReference type="ARBA" id="ARBA00004651"/>
    </source>
</evidence>
<evidence type="ECO:0000256" key="2">
    <source>
        <dbReference type="ARBA" id="ARBA00011738"/>
    </source>
</evidence>
<reference evidence="15 16" key="1">
    <citation type="submission" date="2023-03" db="EMBL/GenBank/DDBJ databases">
        <title>Bacillus Genome Sequencing.</title>
        <authorList>
            <person name="Dunlap C."/>
        </authorList>
    </citation>
    <scope>NUCLEOTIDE SEQUENCE [LARGE SCALE GENOMIC DNA]</scope>
    <source>
        <strain evidence="15 16">B-4107</strain>
    </source>
</reference>